<evidence type="ECO:0000256" key="1">
    <source>
        <dbReference type="SAM" id="Phobius"/>
    </source>
</evidence>
<gene>
    <name evidence="2" type="ORF">MUY34_03970</name>
</gene>
<dbReference type="RefSeq" id="WP_248412013.1">
    <property type="nucleotide sequence ID" value="NZ_JALPQF010000003.1"/>
</dbReference>
<dbReference type="EMBL" id="JALPQF010000003">
    <property type="protein sequence ID" value="MCK8479762.1"/>
    <property type="molecule type" value="Genomic_DNA"/>
</dbReference>
<evidence type="ECO:0000313" key="2">
    <source>
        <dbReference type="EMBL" id="MCK8479762.1"/>
    </source>
</evidence>
<feature type="transmembrane region" description="Helical" evidence="1">
    <location>
        <begin position="37"/>
        <end position="56"/>
    </location>
</feature>
<organism evidence="2 3">
    <name type="scientific">Psychroserpens algicola</name>
    <dbReference type="NCBI Taxonomy" id="1719034"/>
    <lineage>
        <taxon>Bacteria</taxon>
        <taxon>Pseudomonadati</taxon>
        <taxon>Bacteroidota</taxon>
        <taxon>Flavobacteriia</taxon>
        <taxon>Flavobacteriales</taxon>
        <taxon>Flavobacteriaceae</taxon>
        <taxon>Psychroserpens</taxon>
    </lineage>
</organism>
<keyword evidence="1" id="KW-0812">Transmembrane</keyword>
<keyword evidence="1" id="KW-0472">Membrane</keyword>
<reference evidence="2" key="1">
    <citation type="submission" date="2022-04" db="EMBL/GenBank/DDBJ databases">
        <authorList>
            <person name="Ren T."/>
        </authorList>
    </citation>
    <scope>NUCLEOTIDE SEQUENCE</scope>
    <source>
        <strain evidence="2">F63249</strain>
    </source>
</reference>
<comment type="caution">
    <text evidence="2">The sequence shown here is derived from an EMBL/GenBank/DDBJ whole genome shotgun (WGS) entry which is preliminary data.</text>
</comment>
<dbReference type="Proteomes" id="UP001203687">
    <property type="component" value="Unassembled WGS sequence"/>
</dbReference>
<sequence>MEDELINCFDLDIKQNFPEDIRLAQEQNKSLENTNKVLTAVLVIIGVGLSIAFIYSQIAKRKTRQKDY</sequence>
<keyword evidence="1" id="KW-1133">Transmembrane helix</keyword>
<protein>
    <submittedName>
        <fullName evidence="2">Uncharacterized protein</fullName>
    </submittedName>
</protein>
<evidence type="ECO:0000313" key="3">
    <source>
        <dbReference type="Proteomes" id="UP001203687"/>
    </source>
</evidence>
<name>A0ABT0H5V9_9FLAO</name>
<proteinExistence type="predicted"/>
<keyword evidence="3" id="KW-1185">Reference proteome</keyword>
<accession>A0ABT0H5V9</accession>